<dbReference type="PANTHER" id="PTHR16675">
    <property type="entry name" value="MHC CLASS I-RELATED"/>
    <property type="match status" value="1"/>
</dbReference>
<dbReference type="FunFam" id="3.30.500.10:FF:000001">
    <property type="entry name" value="H-2 class I histocompatibility antigen, alpha chain"/>
    <property type="match status" value="1"/>
</dbReference>
<dbReference type="AlphaFoldDB" id="R9XVX0"/>
<dbReference type="InterPro" id="IPR001039">
    <property type="entry name" value="MHC_I_a_a1/a2"/>
</dbReference>
<gene>
    <name evidence="4" type="primary">MHCIA</name>
</gene>
<feature type="non-terminal residue" evidence="4">
    <location>
        <position position="187"/>
    </location>
</feature>
<dbReference type="Gene3D" id="3.30.500.10">
    <property type="entry name" value="MHC class I-like antigen recognition-like"/>
    <property type="match status" value="1"/>
</dbReference>
<evidence type="ECO:0000313" key="4">
    <source>
        <dbReference type="EMBL" id="AGO18315.1"/>
    </source>
</evidence>
<protein>
    <submittedName>
        <fullName evidence="4">MHC class I alpha chain</fullName>
    </submittedName>
</protein>
<dbReference type="SUPFAM" id="SSF54452">
    <property type="entry name" value="MHC antigen-recognition domain"/>
    <property type="match status" value="1"/>
</dbReference>
<keyword evidence="1" id="KW-0325">Glycoprotein</keyword>
<dbReference type="PANTHER" id="PTHR16675:SF237">
    <property type="entry name" value="MHC CLASS I ANTIGEN TRANSCRIPT VARIANT 1-RELATED"/>
    <property type="match status" value="1"/>
</dbReference>
<evidence type="ECO:0000259" key="3">
    <source>
        <dbReference type="Pfam" id="PF00129"/>
    </source>
</evidence>
<sequence length="187" mass="21714">ATHSMQEFYTGVTQGINFPEFAASTLVNGEMCDYYDSNIRESIPKTNWIKKVTDEHPQYWSSVTQNYRGFQEKFKTAMEIVMKNFNHTTGVHTLQLMLGCEFDNDSISTPKRFMQMGYDRENFINFDLETKSWTTTKPGVLINKPILDYANGLTTEHDKNYLSVTCIKWLKKFVSYGTETLERKVPP</sequence>
<dbReference type="PRINTS" id="PR01638">
    <property type="entry name" value="MHCCLASSI"/>
</dbReference>
<dbReference type="GO" id="GO:0009897">
    <property type="term" value="C:external side of plasma membrane"/>
    <property type="evidence" value="ECO:0007669"/>
    <property type="project" value="TreeGrafter"/>
</dbReference>
<comment type="similarity">
    <text evidence="2">Belongs to the MHC class I family.</text>
</comment>
<evidence type="ECO:0000256" key="1">
    <source>
        <dbReference type="ARBA" id="ARBA00023180"/>
    </source>
</evidence>
<name>R9XVX0_CLABA</name>
<dbReference type="InterPro" id="IPR011161">
    <property type="entry name" value="MHC_I-like_Ag-recog"/>
</dbReference>
<dbReference type="InterPro" id="IPR050208">
    <property type="entry name" value="MHC_class-I_related"/>
</dbReference>
<dbReference type="GO" id="GO:0006955">
    <property type="term" value="P:immune response"/>
    <property type="evidence" value="ECO:0007669"/>
    <property type="project" value="TreeGrafter"/>
</dbReference>
<proteinExistence type="evidence at transcript level"/>
<feature type="non-terminal residue" evidence="4">
    <location>
        <position position="1"/>
    </location>
</feature>
<accession>R9XVX0</accession>
<dbReference type="Pfam" id="PF00129">
    <property type="entry name" value="MHC_I"/>
    <property type="match status" value="1"/>
</dbReference>
<organism evidence="4">
    <name type="scientific">Clarias batrachus</name>
    <name type="common">Walking catfish</name>
    <name type="synonym">Silurus batrachus</name>
    <dbReference type="NCBI Taxonomy" id="59899"/>
    <lineage>
        <taxon>Eukaryota</taxon>
        <taxon>Metazoa</taxon>
        <taxon>Chordata</taxon>
        <taxon>Craniata</taxon>
        <taxon>Vertebrata</taxon>
        <taxon>Euteleostomi</taxon>
        <taxon>Actinopterygii</taxon>
        <taxon>Neopterygii</taxon>
        <taxon>Teleostei</taxon>
        <taxon>Ostariophysi</taxon>
        <taxon>Siluriformes</taxon>
        <taxon>Clariidae</taxon>
        <taxon>Clarias</taxon>
    </lineage>
</organism>
<evidence type="ECO:0000256" key="2">
    <source>
        <dbReference type="RuleBase" id="RU004439"/>
    </source>
</evidence>
<reference evidence="4" key="1">
    <citation type="submission" date="2013-03" db="EMBL/GenBank/DDBJ databases">
        <title>Toll-like receptors in phylogenetically divergent fish species - their contribution in modulating the innate immunity.</title>
        <authorList>
            <person name="Samanta M."/>
            <person name="Basu M."/>
            <person name="Swain B."/>
            <person name="Bej A."/>
        </authorList>
    </citation>
    <scope>NUCLEOTIDE SEQUENCE</scope>
</reference>
<feature type="domain" description="MHC class I-like antigen recognition-like" evidence="3">
    <location>
        <begin position="2"/>
        <end position="181"/>
    </location>
</feature>
<dbReference type="InterPro" id="IPR037055">
    <property type="entry name" value="MHC_I-like_Ag-recog_sf"/>
</dbReference>
<dbReference type="InterPro" id="IPR011162">
    <property type="entry name" value="MHC_I/II-like_Ag-recog"/>
</dbReference>
<dbReference type="GO" id="GO:0005615">
    <property type="term" value="C:extracellular space"/>
    <property type="evidence" value="ECO:0007669"/>
    <property type="project" value="TreeGrafter"/>
</dbReference>
<dbReference type="EMBL" id="KC750211">
    <property type="protein sequence ID" value="AGO18315.1"/>
    <property type="molecule type" value="mRNA"/>
</dbReference>